<dbReference type="Pfam" id="PF13786">
    <property type="entry name" value="DUF4179"/>
    <property type="match status" value="1"/>
</dbReference>
<keyword evidence="1" id="KW-0472">Membrane</keyword>
<reference evidence="3 4" key="1">
    <citation type="submission" date="2020-08" db="EMBL/GenBank/DDBJ databases">
        <title>Clostridia isolated from Swiss meat.</title>
        <authorList>
            <person name="Wambui J."/>
            <person name="Stevens M.J.A."/>
            <person name="Stephan R."/>
        </authorList>
    </citation>
    <scope>NUCLEOTIDE SEQUENCE [LARGE SCALE GENOMIC DNA]</scope>
    <source>
        <strain evidence="3 4">CM001</strain>
    </source>
</reference>
<evidence type="ECO:0000256" key="1">
    <source>
        <dbReference type="SAM" id="Phobius"/>
    </source>
</evidence>
<feature type="transmembrane region" description="Helical" evidence="1">
    <location>
        <begin position="43"/>
        <end position="65"/>
    </location>
</feature>
<organism evidence="3 4">
    <name type="scientific">Clostridium gasigenes</name>
    <dbReference type="NCBI Taxonomy" id="94869"/>
    <lineage>
        <taxon>Bacteria</taxon>
        <taxon>Bacillati</taxon>
        <taxon>Bacillota</taxon>
        <taxon>Clostridia</taxon>
        <taxon>Eubacteriales</taxon>
        <taxon>Clostridiaceae</taxon>
        <taxon>Clostridium</taxon>
    </lineage>
</organism>
<sequence>MIKSDLDNIEVPKNIDDTIDLAIDKIRKENIIKNNKRRTSKKVAMVASLVFVMGMSSIVIAKPAWAMDIPIIGDLIQKNLINNNSKYKDYIQAVGQTKSDQGIDITFESAVADNNVLNLSFVVKNNNESIKDNLRDALLIPTSLKVNGKSVSTGAGASWEVIDENTVRVLKNISWEYNELPDKLNMDIEISDMFGKKGDWNVSFALDVSDIRKKTYVEKLDRVINTNGIDFNLTEIVMTPLTTNIKGFGENKSGGVNPIDFMIIDNNGKEVKGGNSGSHADMTLERLNHSFDYINNTNSKTLNIIPYYNKHVIPFSEYGNGQIKNIEEKLAPTKINVEEFSKMNLKVNKDMSIDINNCIVDGEYLVVKYSYRYLDTPMTNILSAQIYVNADGEEVMNSKEYTDEENKKINELNTKYNEKNKENLVQIMKIGNSKDIEIGCYDGSSIEILKDQAFTVTKK</sequence>
<evidence type="ECO:0000259" key="2">
    <source>
        <dbReference type="Pfam" id="PF13786"/>
    </source>
</evidence>
<dbReference type="Gene3D" id="2.60.40.1630">
    <property type="entry name" value="bacillus anthracis domain"/>
    <property type="match status" value="1"/>
</dbReference>
<dbReference type="Proteomes" id="UP000585258">
    <property type="component" value="Unassembled WGS sequence"/>
</dbReference>
<protein>
    <submittedName>
        <fullName evidence="3">DUF4179 domain-containing protein</fullName>
    </submittedName>
</protein>
<keyword evidence="1" id="KW-1133">Transmembrane helix</keyword>
<feature type="domain" description="DUF4179" evidence="2">
    <location>
        <begin position="36"/>
        <end position="124"/>
    </location>
</feature>
<evidence type="ECO:0000313" key="3">
    <source>
        <dbReference type="EMBL" id="MBB6713568.1"/>
    </source>
</evidence>
<name>A0A7X0VQ31_9CLOT</name>
<gene>
    <name evidence="3" type="ORF">H7E68_02310</name>
</gene>
<keyword evidence="1" id="KW-0812">Transmembrane</keyword>
<proteinExistence type="predicted"/>
<dbReference type="EMBL" id="JACKWY010000001">
    <property type="protein sequence ID" value="MBB6713568.1"/>
    <property type="molecule type" value="Genomic_DNA"/>
</dbReference>
<dbReference type="InterPro" id="IPR025436">
    <property type="entry name" value="DUF4179"/>
</dbReference>
<dbReference type="AlphaFoldDB" id="A0A7X0VQ31"/>
<comment type="caution">
    <text evidence="3">The sequence shown here is derived from an EMBL/GenBank/DDBJ whole genome shotgun (WGS) entry which is preliminary data.</text>
</comment>
<evidence type="ECO:0000313" key="4">
    <source>
        <dbReference type="Proteomes" id="UP000585258"/>
    </source>
</evidence>
<dbReference type="RefSeq" id="WP_185163374.1">
    <property type="nucleotide sequence ID" value="NZ_JACKWY010000001.1"/>
</dbReference>
<accession>A0A7X0VQ31</accession>